<proteinExistence type="predicted"/>
<organism evidence="3 4">
    <name type="scientific">Chlamydomonas schloesseri</name>
    <dbReference type="NCBI Taxonomy" id="2026947"/>
    <lineage>
        <taxon>Eukaryota</taxon>
        <taxon>Viridiplantae</taxon>
        <taxon>Chlorophyta</taxon>
        <taxon>core chlorophytes</taxon>
        <taxon>Chlorophyceae</taxon>
        <taxon>CS clade</taxon>
        <taxon>Chlamydomonadales</taxon>
        <taxon>Chlamydomonadaceae</taxon>
        <taxon>Chlamydomonas</taxon>
    </lineage>
</organism>
<reference evidence="3" key="1">
    <citation type="journal article" date="2020" name="bioRxiv">
        <title>Comparative genomics of Chlamydomonas.</title>
        <authorList>
            <person name="Craig R.J."/>
            <person name="Hasan A.R."/>
            <person name="Ness R.W."/>
            <person name="Keightley P.D."/>
        </authorList>
    </citation>
    <scope>NUCLEOTIDE SEQUENCE</scope>
    <source>
        <strain evidence="3">CCAP 11/173</strain>
    </source>
</reference>
<gene>
    <name evidence="3" type="ORF">HYH02_001374</name>
</gene>
<feature type="transmembrane region" description="Helical" evidence="2">
    <location>
        <begin position="48"/>
        <end position="65"/>
    </location>
</feature>
<feature type="transmembrane region" description="Helical" evidence="2">
    <location>
        <begin position="151"/>
        <end position="173"/>
    </location>
</feature>
<accession>A0A835WU79</accession>
<feature type="region of interest" description="Disordered" evidence="1">
    <location>
        <begin position="273"/>
        <end position="360"/>
    </location>
</feature>
<evidence type="ECO:0000313" key="4">
    <source>
        <dbReference type="Proteomes" id="UP000613740"/>
    </source>
</evidence>
<dbReference type="AlphaFoldDB" id="A0A835WU79"/>
<feature type="transmembrane region" description="Helical" evidence="2">
    <location>
        <begin position="185"/>
        <end position="206"/>
    </location>
</feature>
<dbReference type="OrthoDB" id="549343at2759"/>
<keyword evidence="2" id="KW-0472">Membrane</keyword>
<evidence type="ECO:0000313" key="3">
    <source>
        <dbReference type="EMBL" id="KAG2454349.1"/>
    </source>
</evidence>
<feature type="transmembrane region" description="Helical" evidence="2">
    <location>
        <begin position="101"/>
        <end position="120"/>
    </location>
</feature>
<protein>
    <submittedName>
        <fullName evidence="3">Uncharacterized protein</fullName>
    </submittedName>
</protein>
<name>A0A835WU79_9CHLO</name>
<feature type="compositionally biased region" description="Low complexity" evidence="1">
    <location>
        <begin position="339"/>
        <end position="350"/>
    </location>
</feature>
<comment type="caution">
    <text evidence="3">The sequence shown here is derived from an EMBL/GenBank/DDBJ whole genome shotgun (WGS) entry which is preliminary data.</text>
</comment>
<evidence type="ECO:0000256" key="1">
    <source>
        <dbReference type="SAM" id="MobiDB-lite"/>
    </source>
</evidence>
<sequence>MKDLRMRRLCLGAPLLHNLVHTLAAELPALRSGAGWRALMRSREFQAGAKYWACLVTVLLLILGLSSRGDTGHVAAYRLASAYEAAALAMSERVEATISQVALWVVGTAVGGTLGYLAMLDPDLATNPYGLMVVICAYTFLVGASSTAIRAYSLGIVFTLMAMNSIILCQYVGCCDASGSVQLYAARVLMVMAGCSVPVLVSNLVLPWYTSDWALQTLGGCFTASCRLVRSYYAAYYNDGLRAYTATYGKAAAAAVCAKHGAPAHPIPASAVVGAAPHHHQQQQLPDAAATATATATAAHARGTTTAVTITTTNTTTSGSSRVSAPAPPGDHHAASQEGPHQPHQLQQPQQGPPPTPLQALVAGPLTAVQVSLENDTTAWSRGLLSTPQVVFSVLRCSQALLDRLAALALMASAAPAVSGGFSGWAFEHIVVPLYGDTMYVFDALDDMAAAAAAQLELLSGGAASQAQADAAAEAVGAAVEELHRRRLQIRNHVLRRRAAYHLGVMSAPEDALPRMTNPDDALRVFSFMFALIQVANKATALARTIGAHRRCCVGVLGRAYSAWCK</sequence>
<feature type="transmembrane region" description="Helical" evidence="2">
    <location>
        <begin position="126"/>
        <end position="144"/>
    </location>
</feature>
<keyword evidence="2" id="KW-0812">Transmembrane</keyword>
<dbReference type="EMBL" id="JAEHOD010000002">
    <property type="protein sequence ID" value="KAG2454349.1"/>
    <property type="molecule type" value="Genomic_DNA"/>
</dbReference>
<evidence type="ECO:0000256" key="2">
    <source>
        <dbReference type="SAM" id="Phobius"/>
    </source>
</evidence>
<keyword evidence="2" id="KW-1133">Transmembrane helix</keyword>
<dbReference type="Proteomes" id="UP000613740">
    <property type="component" value="Unassembled WGS sequence"/>
</dbReference>
<feature type="compositionally biased region" description="Low complexity" evidence="1">
    <location>
        <begin position="282"/>
        <end position="317"/>
    </location>
</feature>
<keyword evidence="4" id="KW-1185">Reference proteome</keyword>